<evidence type="ECO:0000313" key="1">
    <source>
        <dbReference type="EMBL" id="KXZ59108.1"/>
    </source>
</evidence>
<reference evidence="1 2" key="1">
    <citation type="submission" date="2016-01" db="EMBL/GenBank/DDBJ databases">
        <title>Draft genome sequences of Microbacterium laevaniformans LCDC 91-0039 and the type strain of Microbacterium hominis LCDC 84-209.</title>
        <authorList>
            <person name="Bernier A.-M."/>
            <person name="Bernard K."/>
        </authorList>
    </citation>
    <scope>NUCLEOTIDE SEQUENCE [LARGE SCALE GENOMIC DNA]</scope>
    <source>
        <strain evidence="1 2">LCDC 91-0039</strain>
    </source>
</reference>
<dbReference type="PATRIC" id="fig|36807.3.peg.2438"/>
<name>A0A150HBB9_9MICO</name>
<organism evidence="1 2">
    <name type="scientific">Microbacterium laevaniformans</name>
    <dbReference type="NCBI Taxonomy" id="36807"/>
    <lineage>
        <taxon>Bacteria</taxon>
        <taxon>Bacillati</taxon>
        <taxon>Actinomycetota</taxon>
        <taxon>Actinomycetes</taxon>
        <taxon>Micrococcales</taxon>
        <taxon>Microbacteriaceae</taxon>
        <taxon>Microbacterium</taxon>
    </lineage>
</organism>
<proteinExistence type="predicted"/>
<sequence length="170" mass="19033">MRVQIVTKDTIDLIVSAAVIGNSTVDRDAEEIVRAADRIGRQLRSENYAAANAAAGTHHPTPLYTWQPVFDLIWQPEQRETFTITEEQALQVERCRLFLIDNSADSPNWADSFARKFLDRLGAAIQSRLRAWPLVASDDHPGVVEYSGLCDFTPQWRRGAAVEPTQRIGG</sequence>
<gene>
    <name evidence="1" type="ORF">Mlaev_02397</name>
</gene>
<dbReference type="EMBL" id="LRAD01000050">
    <property type="protein sequence ID" value="KXZ59108.1"/>
    <property type="molecule type" value="Genomic_DNA"/>
</dbReference>
<keyword evidence="2" id="KW-1185">Reference proteome</keyword>
<protein>
    <submittedName>
        <fullName evidence="1">Uncharacterized protein</fullName>
    </submittedName>
</protein>
<comment type="caution">
    <text evidence="1">The sequence shown here is derived from an EMBL/GenBank/DDBJ whole genome shotgun (WGS) entry which is preliminary data.</text>
</comment>
<dbReference type="RefSeq" id="WP_061683550.1">
    <property type="nucleotide sequence ID" value="NZ_LRAD01000050.1"/>
</dbReference>
<dbReference type="AlphaFoldDB" id="A0A150HBB9"/>
<dbReference type="Proteomes" id="UP000075357">
    <property type="component" value="Unassembled WGS sequence"/>
</dbReference>
<dbReference type="STRING" id="36807.Mlaev_02397"/>
<evidence type="ECO:0000313" key="2">
    <source>
        <dbReference type="Proteomes" id="UP000075357"/>
    </source>
</evidence>
<accession>A0A150HBB9</accession>